<keyword evidence="2" id="KW-1185">Reference proteome</keyword>
<dbReference type="Pfam" id="PF10294">
    <property type="entry name" value="Methyltransf_16"/>
    <property type="match status" value="1"/>
</dbReference>
<dbReference type="PANTHER" id="PTHR14614">
    <property type="entry name" value="HEPATOCELLULAR CARCINOMA-ASSOCIATED ANTIGEN"/>
    <property type="match status" value="1"/>
</dbReference>
<reference evidence="1" key="1">
    <citation type="journal article" date="2019" name="Environ. Microbiol.">
        <title>Fungal ecological strategies reflected in gene transcription - a case study of two litter decomposers.</title>
        <authorList>
            <person name="Barbi F."/>
            <person name="Kohler A."/>
            <person name="Barry K."/>
            <person name="Baskaran P."/>
            <person name="Daum C."/>
            <person name="Fauchery L."/>
            <person name="Ihrmark K."/>
            <person name="Kuo A."/>
            <person name="LaButti K."/>
            <person name="Lipzen A."/>
            <person name="Morin E."/>
            <person name="Grigoriev I.V."/>
            <person name="Henrissat B."/>
            <person name="Lindahl B."/>
            <person name="Martin F."/>
        </authorList>
    </citation>
    <scope>NUCLEOTIDE SEQUENCE</scope>
    <source>
        <strain evidence="1">JB14</strain>
    </source>
</reference>
<dbReference type="InterPro" id="IPR029063">
    <property type="entry name" value="SAM-dependent_MTases_sf"/>
</dbReference>
<name>A0A6A4HB50_9AGAR</name>
<dbReference type="AlphaFoldDB" id="A0A6A4HB50"/>
<evidence type="ECO:0008006" key="3">
    <source>
        <dbReference type="Google" id="ProtNLM"/>
    </source>
</evidence>
<sequence length="431" mass="47391">MYDSSNPSICAPSAGLPPLSKLLDTSSGQIYYSLDNLRQLYGRQPATLPPKLSLPIRRHQQLIHDDSVPDSGYASAEEEENDLDAEDVFVTGSGTEDESFEVLRADPLERAFAIKWVTGFIARSDTWASEDGIDDVEADRRTEAVENATKLLSLLLSSEQLEEEEDCSVTRSFQFLVQGGTVIEAELNDAPLLNEDHTCVGLQSWASSIVLSEQICADPSRFSLSSSNKGIPLRILELGAGTGLLSIVAAKLLQPPTSTSIFATDYHPDVLVNLRANIATNFPGLAHPISVHQLDWEFPDYSAPMDEPFDLILAADVVYHPDHARWIKACAERLLLRPNSSSSSSSSEGGVFWLMMALRISGRHEGMFHTVEDIFPDAPSSSEKELDVSKEVVTDEWQLAVLEKIELGKLKGVGRADERGYLLFKIGWIPC</sequence>
<dbReference type="EMBL" id="ML769529">
    <property type="protein sequence ID" value="KAE9395529.1"/>
    <property type="molecule type" value="Genomic_DNA"/>
</dbReference>
<evidence type="ECO:0000313" key="1">
    <source>
        <dbReference type="EMBL" id="KAE9395529.1"/>
    </source>
</evidence>
<protein>
    <recommendedName>
        <fullName evidence="3">S-adenosyl-L-methionine-dependent methyltransferase</fullName>
    </recommendedName>
</protein>
<dbReference type="InterPro" id="IPR019410">
    <property type="entry name" value="Methyltransf_16"/>
</dbReference>
<dbReference type="SUPFAM" id="SSF53335">
    <property type="entry name" value="S-adenosyl-L-methionine-dependent methyltransferases"/>
    <property type="match status" value="1"/>
</dbReference>
<dbReference type="GO" id="GO:0008757">
    <property type="term" value="F:S-adenosylmethionine-dependent methyltransferase activity"/>
    <property type="evidence" value="ECO:0007669"/>
    <property type="project" value="UniProtKB-ARBA"/>
</dbReference>
<organism evidence="1 2">
    <name type="scientific">Gymnopus androsaceus JB14</name>
    <dbReference type="NCBI Taxonomy" id="1447944"/>
    <lineage>
        <taxon>Eukaryota</taxon>
        <taxon>Fungi</taxon>
        <taxon>Dikarya</taxon>
        <taxon>Basidiomycota</taxon>
        <taxon>Agaricomycotina</taxon>
        <taxon>Agaricomycetes</taxon>
        <taxon>Agaricomycetidae</taxon>
        <taxon>Agaricales</taxon>
        <taxon>Marasmiineae</taxon>
        <taxon>Omphalotaceae</taxon>
        <taxon>Gymnopus</taxon>
    </lineage>
</organism>
<dbReference type="PANTHER" id="PTHR14614:SF147">
    <property type="entry name" value="S-ADENOSYLMETHIONINE-DEPENDENT METHYLTRANSFERASE OF THE SEVEN BETA-STRAND FAMILY"/>
    <property type="match status" value="1"/>
</dbReference>
<dbReference type="OrthoDB" id="433955at2759"/>
<accession>A0A6A4HB50</accession>
<dbReference type="CDD" id="cd02440">
    <property type="entry name" value="AdoMet_MTases"/>
    <property type="match status" value="1"/>
</dbReference>
<dbReference type="Proteomes" id="UP000799118">
    <property type="component" value="Unassembled WGS sequence"/>
</dbReference>
<evidence type="ECO:0000313" key="2">
    <source>
        <dbReference type="Proteomes" id="UP000799118"/>
    </source>
</evidence>
<gene>
    <name evidence="1" type="ORF">BT96DRAFT_922743</name>
</gene>
<dbReference type="Gene3D" id="3.40.50.150">
    <property type="entry name" value="Vaccinia Virus protein VP39"/>
    <property type="match status" value="1"/>
</dbReference>
<proteinExistence type="predicted"/>